<name>A0A840EFB8_9BACT</name>
<gene>
    <name evidence="3" type="ORF">GGR28_003133</name>
</gene>
<evidence type="ECO:0000313" key="4">
    <source>
        <dbReference type="Proteomes" id="UP000576209"/>
    </source>
</evidence>
<dbReference type="InterPro" id="IPR003331">
    <property type="entry name" value="UDP_GlcNAc_Epimerase_2_dom"/>
</dbReference>
<sequence>MKIAPFIQAIDRHNGAGGEQIDHVLVHTGQHYDDRMSASFFESLGIPAPDVNLEIGSGSHGVQLGQTMMAFEPVVVEHDPDWIVVVGDVNATLSCSVIAKRLKKKVAHIEAGLRSGDIGMPEEINRLVTDRLSDLLLTPDRISGENLAREGVPEERIRFVGNIMIDTLEKSREGAASGIVSEIIRANVIGGQPKKEISLADNTYGLMTMHRPSNVDHRPILTALMRFLMDEATQRLPLVWALHPRTRKQLQAFGLWDEVLSHPRLLLLEPIGYHAMLRLNMGAKIMLTDSGGLQEECCVLGTPCLTLRFNTERPITLREHGGASVLVGNDVEHIRRELDATLNLPNRPVSPEYWDGKTADRIVAAIMATTRQVVAA</sequence>
<proteinExistence type="inferred from homology"/>
<dbReference type="SUPFAM" id="SSF53756">
    <property type="entry name" value="UDP-Glycosyltransferase/glycogen phosphorylase"/>
    <property type="match status" value="1"/>
</dbReference>
<dbReference type="EC" id="5.1.3.14" evidence="3"/>
<evidence type="ECO:0000259" key="2">
    <source>
        <dbReference type="Pfam" id="PF02350"/>
    </source>
</evidence>
<dbReference type="EMBL" id="JACIFF010000008">
    <property type="protein sequence ID" value="MBB4080499.1"/>
    <property type="molecule type" value="Genomic_DNA"/>
</dbReference>
<dbReference type="AlphaFoldDB" id="A0A840EFB8"/>
<dbReference type="Proteomes" id="UP000576209">
    <property type="component" value="Unassembled WGS sequence"/>
</dbReference>
<organism evidence="3 4">
    <name type="scientific">Neolewinella aquimaris</name>
    <dbReference type="NCBI Taxonomy" id="1835722"/>
    <lineage>
        <taxon>Bacteria</taxon>
        <taxon>Pseudomonadati</taxon>
        <taxon>Bacteroidota</taxon>
        <taxon>Saprospiria</taxon>
        <taxon>Saprospirales</taxon>
        <taxon>Lewinellaceae</taxon>
        <taxon>Neolewinella</taxon>
    </lineage>
</organism>
<dbReference type="GO" id="GO:0008761">
    <property type="term" value="F:UDP-N-acetylglucosamine 2-epimerase activity"/>
    <property type="evidence" value="ECO:0007669"/>
    <property type="project" value="UniProtKB-EC"/>
</dbReference>
<accession>A0A840EFB8</accession>
<dbReference type="Pfam" id="PF02350">
    <property type="entry name" value="Epimerase_2"/>
    <property type="match status" value="1"/>
</dbReference>
<keyword evidence="1 3" id="KW-0413">Isomerase</keyword>
<evidence type="ECO:0000256" key="1">
    <source>
        <dbReference type="RuleBase" id="RU003513"/>
    </source>
</evidence>
<reference evidence="3 4" key="1">
    <citation type="submission" date="2020-08" db="EMBL/GenBank/DDBJ databases">
        <title>Genomic Encyclopedia of Type Strains, Phase IV (KMG-IV): sequencing the most valuable type-strain genomes for metagenomic binning, comparative biology and taxonomic classification.</title>
        <authorList>
            <person name="Goeker M."/>
        </authorList>
    </citation>
    <scope>NUCLEOTIDE SEQUENCE [LARGE SCALE GENOMIC DNA]</scope>
    <source>
        <strain evidence="3 4">DSM 105137</strain>
    </source>
</reference>
<dbReference type="CDD" id="cd03786">
    <property type="entry name" value="GTB_UDP-GlcNAc_2-Epimerase"/>
    <property type="match status" value="1"/>
</dbReference>
<dbReference type="InterPro" id="IPR029767">
    <property type="entry name" value="WecB-like"/>
</dbReference>
<feature type="domain" description="UDP-N-acetylglucosamine 2-epimerase" evidence="2">
    <location>
        <begin position="19"/>
        <end position="366"/>
    </location>
</feature>
<protein>
    <submittedName>
        <fullName evidence="3">UDP-N-acetylglucosamine 2-epimerase (Non-hydrolyzing)</fullName>
        <ecNumber evidence="3">5.1.3.14</ecNumber>
    </submittedName>
</protein>
<dbReference type="PANTHER" id="PTHR43174:SF1">
    <property type="entry name" value="UDP-N-ACETYLGLUCOSAMINE 2-EPIMERASE"/>
    <property type="match status" value="1"/>
</dbReference>
<dbReference type="NCBIfam" id="TIGR00236">
    <property type="entry name" value="wecB"/>
    <property type="match status" value="1"/>
</dbReference>
<dbReference type="PANTHER" id="PTHR43174">
    <property type="entry name" value="UDP-N-ACETYLGLUCOSAMINE 2-EPIMERASE"/>
    <property type="match status" value="1"/>
</dbReference>
<dbReference type="Gene3D" id="3.40.50.2000">
    <property type="entry name" value="Glycogen Phosphorylase B"/>
    <property type="match status" value="2"/>
</dbReference>
<keyword evidence="4" id="KW-1185">Reference proteome</keyword>
<comment type="caution">
    <text evidence="3">The sequence shown here is derived from an EMBL/GenBank/DDBJ whole genome shotgun (WGS) entry which is preliminary data.</text>
</comment>
<comment type="similarity">
    <text evidence="1">Belongs to the UDP-N-acetylglucosamine 2-epimerase family.</text>
</comment>
<evidence type="ECO:0000313" key="3">
    <source>
        <dbReference type="EMBL" id="MBB4080499.1"/>
    </source>
</evidence>